<organism evidence="2 3">
    <name type="scientific">Setomelanomma holmii</name>
    <dbReference type="NCBI Taxonomy" id="210430"/>
    <lineage>
        <taxon>Eukaryota</taxon>
        <taxon>Fungi</taxon>
        <taxon>Dikarya</taxon>
        <taxon>Ascomycota</taxon>
        <taxon>Pezizomycotina</taxon>
        <taxon>Dothideomycetes</taxon>
        <taxon>Pleosporomycetidae</taxon>
        <taxon>Pleosporales</taxon>
        <taxon>Pleosporineae</taxon>
        <taxon>Phaeosphaeriaceae</taxon>
        <taxon>Setomelanomma</taxon>
    </lineage>
</organism>
<name>A0A9P4GU15_9PLEO</name>
<evidence type="ECO:0000313" key="3">
    <source>
        <dbReference type="Proteomes" id="UP000799777"/>
    </source>
</evidence>
<comment type="caution">
    <text evidence="2">The sequence shown here is derived from an EMBL/GenBank/DDBJ whole genome shotgun (WGS) entry which is preliminary data.</text>
</comment>
<accession>A0A9P4GU15</accession>
<reference evidence="2" key="1">
    <citation type="journal article" date="2020" name="Stud. Mycol.">
        <title>101 Dothideomycetes genomes: a test case for predicting lifestyles and emergence of pathogens.</title>
        <authorList>
            <person name="Haridas S."/>
            <person name="Albert R."/>
            <person name="Binder M."/>
            <person name="Bloem J."/>
            <person name="Labutti K."/>
            <person name="Salamov A."/>
            <person name="Andreopoulos B."/>
            <person name="Baker S."/>
            <person name="Barry K."/>
            <person name="Bills G."/>
            <person name="Bluhm B."/>
            <person name="Cannon C."/>
            <person name="Castanera R."/>
            <person name="Culley D."/>
            <person name="Daum C."/>
            <person name="Ezra D."/>
            <person name="Gonzalez J."/>
            <person name="Henrissat B."/>
            <person name="Kuo A."/>
            <person name="Liang C."/>
            <person name="Lipzen A."/>
            <person name="Lutzoni F."/>
            <person name="Magnuson J."/>
            <person name="Mondo S."/>
            <person name="Nolan M."/>
            <person name="Ohm R."/>
            <person name="Pangilinan J."/>
            <person name="Park H.-J."/>
            <person name="Ramirez L."/>
            <person name="Alfaro M."/>
            <person name="Sun H."/>
            <person name="Tritt A."/>
            <person name="Yoshinaga Y."/>
            <person name="Zwiers L.-H."/>
            <person name="Turgeon B."/>
            <person name="Goodwin S."/>
            <person name="Spatafora J."/>
            <person name="Crous P."/>
            <person name="Grigoriev I."/>
        </authorList>
    </citation>
    <scope>NUCLEOTIDE SEQUENCE</scope>
    <source>
        <strain evidence="2">CBS 110217</strain>
    </source>
</reference>
<sequence>MPVKPKTLAVLGISDDERKTVIRELIVQCGGLGMKDLEYLERNRKETDGKDRIFDIIFNIPQWKPFFYTPKHKWIITGTSFTPDGTSLTPDGTSLTPDGTSLTPDGTSFTPDGLLLIITPDQRDRLLEISDQLIRMATHFAENKAVILVYEMDNGDLSQAAYTQSVQATKDSLKRLELYAEGVPFVPAEGRSINNLIEPYSKFDWHFSSAVEYDKGTVVAALDKIFEDKSTWLAWLVPLSGWSASLSAWFSTDSAPSY</sequence>
<gene>
    <name evidence="2" type="ORF">EK21DRAFT_119457</name>
</gene>
<feature type="region of interest" description="Disordered" evidence="1">
    <location>
        <begin position="85"/>
        <end position="104"/>
    </location>
</feature>
<keyword evidence="3" id="KW-1185">Reference proteome</keyword>
<protein>
    <submittedName>
        <fullName evidence="2">Uncharacterized protein</fullName>
    </submittedName>
</protein>
<dbReference type="EMBL" id="ML978462">
    <property type="protein sequence ID" value="KAF2022718.1"/>
    <property type="molecule type" value="Genomic_DNA"/>
</dbReference>
<evidence type="ECO:0000313" key="2">
    <source>
        <dbReference type="EMBL" id="KAF2022718.1"/>
    </source>
</evidence>
<evidence type="ECO:0000256" key="1">
    <source>
        <dbReference type="SAM" id="MobiDB-lite"/>
    </source>
</evidence>
<dbReference type="AlphaFoldDB" id="A0A9P4GU15"/>
<proteinExistence type="predicted"/>
<dbReference type="Proteomes" id="UP000799777">
    <property type="component" value="Unassembled WGS sequence"/>
</dbReference>